<feature type="transmembrane region" description="Helical" evidence="2">
    <location>
        <begin position="154"/>
        <end position="175"/>
    </location>
</feature>
<dbReference type="Proteomes" id="UP000752647">
    <property type="component" value="Unassembled WGS sequence"/>
</dbReference>
<keyword evidence="5" id="KW-1185">Reference proteome</keyword>
<feature type="transmembrane region" description="Helical" evidence="2">
    <location>
        <begin position="224"/>
        <end position="249"/>
    </location>
</feature>
<feature type="region of interest" description="Disordered" evidence="1">
    <location>
        <begin position="1"/>
        <end position="24"/>
    </location>
</feature>
<comment type="caution">
    <text evidence="4">The sequence shown here is derived from an EMBL/GenBank/DDBJ whole genome shotgun (WGS) entry which is preliminary data.</text>
</comment>
<protein>
    <recommendedName>
        <fullName evidence="7">Integral membrane protein</fullName>
    </recommendedName>
</protein>
<keyword evidence="2" id="KW-0812">Transmembrane</keyword>
<evidence type="ECO:0000313" key="3">
    <source>
        <dbReference type="EMBL" id="CUW15779.1"/>
    </source>
</evidence>
<dbReference type="OMA" id="AKIGNWQ"/>
<evidence type="ECO:0000313" key="4">
    <source>
        <dbReference type="EMBL" id="MBZ5961800.1"/>
    </source>
</evidence>
<feature type="transmembrane region" description="Helical" evidence="2">
    <location>
        <begin position="106"/>
        <end position="124"/>
    </location>
</feature>
<dbReference type="RefSeq" id="WP_010383104.1">
    <property type="nucleotide sequence ID" value="NZ_BPKT01000001.1"/>
</dbReference>
<dbReference type="Proteomes" id="UP000199271">
    <property type="component" value="Unassembled WGS sequence"/>
</dbReference>
<reference evidence="3 5" key="1">
    <citation type="submission" date="2015-12" db="EMBL/GenBank/DDBJ databases">
        <authorList>
            <person name="Andreevskaya M."/>
        </authorList>
    </citation>
    <scope>NUCLEOTIDE SEQUENCE [LARGE SCALE GENOMIC DNA]</scope>
    <source>
        <strain evidence="3 5">C122c</strain>
    </source>
</reference>
<evidence type="ECO:0000256" key="2">
    <source>
        <dbReference type="SAM" id="Phobius"/>
    </source>
</evidence>
<evidence type="ECO:0000313" key="6">
    <source>
        <dbReference type="Proteomes" id="UP000752647"/>
    </source>
</evidence>
<feature type="compositionally biased region" description="Polar residues" evidence="1">
    <location>
        <begin position="1"/>
        <end position="11"/>
    </location>
</feature>
<dbReference type="EMBL" id="JAHBFI010000001">
    <property type="protein sequence ID" value="MBZ5961800.1"/>
    <property type="molecule type" value="Genomic_DNA"/>
</dbReference>
<reference evidence="4" key="2">
    <citation type="submission" date="2021-05" db="EMBL/GenBank/DDBJ databases">
        <title>Pangenome of Leuconostoc gelidum warrants species status for Leuconostoc gelidum subsp. gasicomitatum.</title>
        <authorList>
            <person name="Johansson P."/>
            <person name="Sade E."/>
            <person name="Hultman J."/>
            <person name="Auvinen P."/>
            <person name="Bjorkroth J."/>
        </authorList>
    </citation>
    <scope>NUCLEOTIDE SEQUENCE</scope>
    <source>
        <strain evidence="4">A.21.4</strain>
    </source>
</reference>
<feature type="transmembrane region" description="Helical" evidence="2">
    <location>
        <begin position="184"/>
        <end position="204"/>
    </location>
</feature>
<feature type="transmembrane region" description="Helical" evidence="2">
    <location>
        <begin position="131"/>
        <end position="148"/>
    </location>
</feature>
<keyword evidence="2" id="KW-1133">Transmembrane helix</keyword>
<keyword evidence="2" id="KW-0472">Membrane</keyword>
<sequence length="274" mass="31860">MNSQTNQQQSHLLPDGRPIPRRITTNPQEKRHYENFTPAGFFDWRRWVPLLVIVISLNIVWWRQPLLHTKALSGAALTWQLIPLFGYTITIAIAMTLMMTQNFRSILSYLFLALSILFTFSSLIQTRHEIFTLLLLFTAFFIAIQQTWFGLQNWLGLLLFSVLATFAIPISIFYVTNNFLTQRFIWQLLPMLFGFGFYFTPILMPNPDGRKLSILTLGLFWVTILSHNVGISTVFIIIFSLMAFILQFVKAKIGNWQHMGYVLLMALSMLLIYH</sequence>
<dbReference type="AlphaFoldDB" id="A0A9Q3XSM8"/>
<dbReference type="GeneID" id="34301342"/>
<evidence type="ECO:0008006" key="7">
    <source>
        <dbReference type="Google" id="ProtNLM"/>
    </source>
</evidence>
<feature type="transmembrane region" description="Helical" evidence="2">
    <location>
        <begin position="44"/>
        <end position="62"/>
    </location>
</feature>
<organism evidence="4 6">
    <name type="scientific">Leuconostoc gasicomitatum</name>
    <dbReference type="NCBI Taxonomy" id="115778"/>
    <lineage>
        <taxon>Bacteria</taxon>
        <taxon>Bacillati</taxon>
        <taxon>Bacillota</taxon>
        <taxon>Bacilli</taxon>
        <taxon>Lactobacillales</taxon>
        <taxon>Lactobacillaceae</taxon>
        <taxon>Leuconostoc</taxon>
        <taxon>Leuconostoc gelidum group</taxon>
    </lineage>
</organism>
<feature type="transmembrane region" description="Helical" evidence="2">
    <location>
        <begin position="74"/>
        <end position="100"/>
    </location>
</feature>
<feature type="transmembrane region" description="Helical" evidence="2">
    <location>
        <begin position="256"/>
        <end position="273"/>
    </location>
</feature>
<proteinExistence type="predicted"/>
<accession>A0A9Q3XSM8</accession>
<dbReference type="EMBL" id="FBSY01000017">
    <property type="protein sequence ID" value="CUW15779.1"/>
    <property type="molecule type" value="Genomic_DNA"/>
</dbReference>
<name>A0A9Q3XSM8_9LACO</name>
<gene>
    <name evidence="3" type="ORF">C122C_1390</name>
    <name evidence="4" type="ORF">KIJ12_01235</name>
</gene>
<evidence type="ECO:0000256" key="1">
    <source>
        <dbReference type="SAM" id="MobiDB-lite"/>
    </source>
</evidence>
<evidence type="ECO:0000313" key="5">
    <source>
        <dbReference type="Proteomes" id="UP000199271"/>
    </source>
</evidence>